<sequence>MQVKISTQFLSSDVSYAAYLVRKPDSYSDMEDNAAKMEDNGWWMFELFQTTKFKRTADVEVTFLRLDRPFGIHFLPIKKFKEENEHQKSEPKNLYVSTSNVEWDNLLPSDYKQYIYYSNKDMMNTPQTDVIFPTKEEAYSILSRGVLIKLNNEINM</sequence>
<dbReference type="Proteomes" id="UP001206925">
    <property type="component" value="Unassembled WGS sequence"/>
</dbReference>
<name>A0AAD5C7D5_AMBAR</name>
<proteinExistence type="predicted"/>
<reference evidence="1" key="1">
    <citation type="submission" date="2022-06" db="EMBL/GenBank/DDBJ databases">
        <title>Uncovering the hologenomic basis of an extraordinary plant invasion.</title>
        <authorList>
            <person name="Bieker V.C."/>
            <person name="Martin M.D."/>
            <person name="Gilbert T."/>
            <person name="Hodgins K."/>
            <person name="Battlay P."/>
            <person name="Petersen B."/>
            <person name="Wilson J."/>
        </authorList>
    </citation>
    <scope>NUCLEOTIDE SEQUENCE</scope>
    <source>
        <strain evidence="1">AA19_3_7</strain>
        <tissue evidence="1">Leaf</tissue>
    </source>
</reference>
<feature type="non-terminal residue" evidence="1">
    <location>
        <position position="156"/>
    </location>
</feature>
<protein>
    <submittedName>
        <fullName evidence="1">Uncharacterized protein</fullName>
    </submittedName>
</protein>
<dbReference type="EMBL" id="JAMZMK010009371">
    <property type="protein sequence ID" value="KAI7736100.1"/>
    <property type="molecule type" value="Genomic_DNA"/>
</dbReference>
<dbReference type="AlphaFoldDB" id="A0AAD5C7D5"/>
<gene>
    <name evidence="1" type="ORF">M8C21_014284</name>
</gene>
<evidence type="ECO:0000313" key="1">
    <source>
        <dbReference type="EMBL" id="KAI7736100.1"/>
    </source>
</evidence>
<organism evidence="1 2">
    <name type="scientific">Ambrosia artemisiifolia</name>
    <name type="common">Common ragweed</name>
    <dbReference type="NCBI Taxonomy" id="4212"/>
    <lineage>
        <taxon>Eukaryota</taxon>
        <taxon>Viridiplantae</taxon>
        <taxon>Streptophyta</taxon>
        <taxon>Embryophyta</taxon>
        <taxon>Tracheophyta</taxon>
        <taxon>Spermatophyta</taxon>
        <taxon>Magnoliopsida</taxon>
        <taxon>eudicotyledons</taxon>
        <taxon>Gunneridae</taxon>
        <taxon>Pentapetalae</taxon>
        <taxon>asterids</taxon>
        <taxon>campanulids</taxon>
        <taxon>Asterales</taxon>
        <taxon>Asteraceae</taxon>
        <taxon>Asteroideae</taxon>
        <taxon>Heliantheae alliance</taxon>
        <taxon>Heliantheae</taxon>
        <taxon>Ambrosia</taxon>
    </lineage>
</organism>
<evidence type="ECO:0000313" key="2">
    <source>
        <dbReference type="Proteomes" id="UP001206925"/>
    </source>
</evidence>
<accession>A0AAD5C7D5</accession>
<comment type="caution">
    <text evidence="1">The sequence shown here is derived from an EMBL/GenBank/DDBJ whole genome shotgun (WGS) entry which is preliminary data.</text>
</comment>
<keyword evidence="2" id="KW-1185">Reference proteome</keyword>